<dbReference type="InterPro" id="IPR027417">
    <property type="entry name" value="P-loop_NTPase"/>
</dbReference>
<dbReference type="SMART" id="SM00382">
    <property type="entry name" value="AAA"/>
    <property type="match status" value="1"/>
</dbReference>
<feature type="domain" description="AAA+ ATPase" evidence="2">
    <location>
        <begin position="105"/>
        <end position="244"/>
    </location>
</feature>
<dbReference type="PROSITE" id="PS00674">
    <property type="entry name" value="AAA"/>
    <property type="match status" value="1"/>
</dbReference>
<reference evidence="3 4" key="1">
    <citation type="submission" date="2017-11" db="EMBL/GenBank/DDBJ databases">
        <title>Complete genome of Rhizobium leguminosarum Norway, an ineffective micro-symbiont.</title>
        <authorList>
            <person name="Hoffrichter A."/>
            <person name="Liang J."/>
            <person name="Brachmann A."/>
            <person name="Marin M."/>
        </authorList>
    </citation>
    <scope>NUCLEOTIDE SEQUENCE [LARGE SCALE GENOMIC DNA]</scope>
    <source>
        <strain evidence="3 4">Norway</strain>
    </source>
</reference>
<evidence type="ECO:0000313" key="4">
    <source>
        <dbReference type="Proteomes" id="UP000238523"/>
    </source>
</evidence>
<dbReference type="GO" id="GO:0030163">
    <property type="term" value="P:protein catabolic process"/>
    <property type="evidence" value="ECO:0007669"/>
    <property type="project" value="TreeGrafter"/>
</dbReference>
<dbReference type="Gene3D" id="1.10.8.60">
    <property type="match status" value="1"/>
</dbReference>
<dbReference type="Proteomes" id="UP000238523">
    <property type="component" value="Chromosome"/>
</dbReference>
<proteinExistence type="inferred from homology"/>
<evidence type="ECO:0000256" key="1">
    <source>
        <dbReference type="RuleBase" id="RU003651"/>
    </source>
</evidence>
<dbReference type="EMBL" id="CP025012">
    <property type="protein sequence ID" value="AUW42551.1"/>
    <property type="molecule type" value="Genomic_DNA"/>
</dbReference>
<dbReference type="GO" id="GO:0005524">
    <property type="term" value="F:ATP binding"/>
    <property type="evidence" value="ECO:0007669"/>
    <property type="project" value="UniProtKB-KW"/>
</dbReference>
<dbReference type="GO" id="GO:0004222">
    <property type="term" value="F:metalloendopeptidase activity"/>
    <property type="evidence" value="ECO:0007669"/>
    <property type="project" value="InterPro"/>
</dbReference>
<dbReference type="InterPro" id="IPR000642">
    <property type="entry name" value="Peptidase_M41"/>
</dbReference>
<dbReference type="SUPFAM" id="SSF52540">
    <property type="entry name" value="P-loop containing nucleoside triphosphate hydrolases"/>
    <property type="match status" value="1"/>
</dbReference>
<name>A0A2K9Z357_RHILE</name>
<dbReference type="PANTHER" id="PTHR23076">
    <property type="entry name" value="METALLOPROTEASE M41 FTSH"/>
    <property type="match status" value="1"/>
</dbReference>
<dbReference type="GO" id="GO:0006508">
    <property type="term" value="P:proteolysis"/>
    <property type="evidence" value="ECO:0007669"/>
    <property type="project" value="InterPro"/>
</dbReference>
<comment type="similarity">
    <text evidence="1">Belongs to the AAA ATPase family.</text>
</comment>
<dbReference type="InterPro" id="IPR003959">
    <property type="entry name" value="ATPase_AAA_core"/>
</dbReference>
<sequence length="508" mass="55655">MGIRWQFYDTANLTRILHCGPYRPALAPCDRCRSDCDFHVLARALTKYRLGIHEAAALRKRSGGISVGGPSLDDIPGYASLKPWARSLTEDLAKERSGEIGWQDVDRGLLIYGPPGTGKTFFATALARSCGLPLVTASVSKWQSAGHLGDLLAAMKATFEKARSQQPSILFLDELDSIGDRTRFKGEHGVYSTQVVNYLLECIDGVEGRDKIVVVAATNFPEAIDPALLRSGRIERHVRLDLPDADERADILRFHLGFACISDELRSLAADLDGWTPADLERLARDAKRHARAKERPTRLADLADALPPLRTLSDETVARVSIHEAGHAVVTLLLWSDMKVALSVRRNYRPTASTERLGHARFFHPDPEVHTRESMENLICGALAGAAAEELVLGAHSNGAGGRQGSDIEYATRFATLIVASYGMGESLLFALEETKIEASTARRLPSPMQSEISGIMRKQFDRAKALLSQHVTILKSLTDSLLEKENLTADEVATLFRGGASTILKR</sequence>
<dbReference type="PANTHER" id="PTHR23076:SF97">
    <property type="entry name" value="ATP-DEPENDENT ZINC METALLOPROTEASE YME1L1"/>
    <property type="match status" value="1"/>
</dbReference>
<protein>
    <recommendedName>
        <fullName evidence="2">AAA+ ATPase domain-containing protein</fullName>
    </recommendedName>
</protein>
<dbReference type="CDD" id="cd19481">
    <property type="entry name" value="RecA-like_protease"/>
    <property type="match status" value="1"/>
</dbReference>
<dbReference type="Gene3D" id="1.20.58.760">
    <property type="entry name" value="Peptidase M41"/>
    <property type="match status" value="1"/>
</dbReference>
<organism evidence="3 4">
    <name type="scientific">Rhizobium leguminosarum</name>
    <dbReference type="NCBI Taxonomy" id="384"/>
    <lineage>
        <taxon>Bacteria</taxon>
        <taxon>Pseudomonadati</taxon>
        <taxon>Pseudomonadota</taxon>
        <taxon>Alphaproteobacteria</taxon>
        <taxon>Hyphomicrobiales</taxon>
        <taxon>Rhizobiaceae</taxon>
        <taxon>Rhizobium/Agrobacterium group</taxon>
        <taxon>Rhizobium</taxon>
    </lineage>
</organism>
<dbReference type="Pfam" id="PF00004">
    <property type="entry name" value="AAA"/>
    <property type="match status" value="1"/>
</dbReference>
<keyword evidence="1" id="KW-0067">ATP-binding</keyword>
<accession>A0A2K9Z357</accession>
<dbReference type="GO" id="GO:0004176">
    <property type="term" value="F:ATP-dependent peptidase activity"/>
    <property type="evidence" value="ECO:0007669"/>
    <property type="project" value="InterPro"/>
</dbReference>
<keyword evidence="1" id="KW-0547">Nucleotide-binding</keyword>
<dbReference type="GO" id="GO:0005886">
    <property type="term" value="C:plasma membrane"/>
    <property type="evidence" value="ECO:0007669"/>
    <property type="project" value="TreeGrafter"/>
</dbReference>
<dbReference type="Pfam" id="PF01434">
    <property type="entry name" value="Peptidase_M41"/>
    <property type="match status" value="1"/>
</dbReference>
<dbReference type="InterPro" id="IPR037219">
    <property type="entry name" value="Peptidase_M41-like"/>
</dbReference>
<dbReference type="SUPFAM" id="SSF140990">
    <property type="entry name" value="FtsH protease domain-like"/>
    <property type="match status" value="1"/>
</dbReference>
<dbReference type="InterPro" id="IPR003593">
    <property type="entry name" value="AAA+_ATPase"/>
</dbReference>
<gene>
    <name evidence="3" type="ORF">CUJ84_Chr002187</name>
</gene>
<dbReference type="Gene3D" id="3.40.50.300">
    <property type="entry name" value="P-loop containing nucleotide triphosphate hydrolases"/>
    <property type="match status" value="1"/>
</dbReference>
<dbReference type="AlphaFoldDB" id="A0A2K9Z357"/>
<evidence type="ECO:0000259" key="2">
    <source>
        <dbReference type="SMART" id="SM00382"/>
    </source>
</evidence>
<evidence type="ECO:0000313" key="3">
    <source>
        <dbReference type="EMBL" id="AUW42551.1"/>
    </source>
</evidence>
<dbReference type="GO" id="GO:0016887">
    <property type="term" value="F:ATP hydrolysis activity"/>
    <property type="evidence" value="ECO:0007669"/>
    <property type="project" value="InterPro"/>
</dbReference>
<dbReference type="InterPro" id="IPR003960">
    <property type="entry name" value="ATPase_AAA_CS"/>
</dbReference>